<dbReference type="PROSITE" id="PS00211">
    <property type="entry name" value="ABC_TRANSPORTER_1"/>
    <property type="match status" value="1"/>
</dbReference>
<evidence type="ECO:0000259" key="9">
    <source>
        <dbReference type="PROSITE" id="PS50893"/>
    </source>
</evidence>
<dbReference type="PANTHER" id="PTHR43790:SF9">
    <property type="entry name" value="GALACTOFURANOSE TRANSPORTER ATP-BINDING PROTEIN YTFR"/>
    <property type="match status" value="1"/>
</dbReference>
<protein>
    <recommendedName>
        <fullName evidence="9">ABC transporter domain-containing protein</fullName>
    </recommendedName>
</protein>
<evidence type="ECO:0000256" key="5">
    <source>
        <dbReference type="ARBA" id="ARBA00022741"/>
    </source>
</evidence>
<dbReference type="InterPro" id="IPR027417">
    <property type="entry name" value="P-loop_NTPase"/>
</dbReference>
<evidence type="ECO:0000256" key="6">
    <source>
        <dbReference type="ARBA" id="ARBA00022840"/>
    </source>
</evidence>
<sequence length="504" mass="56396">MDFVLELKGITKRFGSLTANDRISLSVRKGTVHAVIGENGAGKSTLMNVISGLYRPDEGELFVHGKKVDFKNPNDASRAGIGMVHQEFMLFPELTVLDNIMMGYEKKKWGIFLNREAARRHVEDICREYHFNIPLDELVQNLSVSMLQQVEIVKILYRGVDIIIFDEPTSVLTPQGIQGLFEAIRFLVKNGKTVLFITHKLKEVMEISDRITVLKNGHYVDTVKPDETDEHGLATMMVGREVILTAQKEEKKQGDVLLQVRHLSVPDYEGREKLKDVSFEIRRGEILGIAGVAGSGQQELVEGLFGLRSSSRGEVLFDGKDITGLNCREHRMCHIGYVPQDRISEGINREATLWENAIMGYHIVKGFGNRYLLKRKQAISFTEHIIHDFNVKASSPNLKIQTLSGGNIQKLIVGREFLQDNRLLIIEDPTRGIDIGAIEFIWKKIESLAGAGAAILLVSHELNEVMEVSDRILVMYDGQLYDGGIHGEKTETEIGLLMTGGGCA</sequence>
<evidence type="ECO:0000256" key="8">
    <source>
        <dbReference type="ARBA" id="ARBA00023136"/>
    </source>
</evidence>
<feature type="domain" description="ABC transporter" evidence="9">
    <location>
        <begin position="258"/>
        <end position="502"/>
    </location>
</feature>
<dbReference type="Gene3D" id="3.40.50.300">
    <property type="entry name" value="P-loop containing nucleotide triphosphate hydrolases"/>
    <property type="match status" value="2"/>
</dbReference>
<gene>
    <name evidence="10" type="ORF">HMPREF9470_01479</name>
</gene>
<dbReference type="Proteomes" id="UP000037392">
    <property type="component" value="Unassembled WGS sequence"/>
</dbReference>
<keyword evidence="2" id="KW-0813">Transport</keyword>
<evidence type="ECO:0000256" key="2">
    <source>
        <dbReference type="ARBA" id="ARBA00022448"/>
    </source>
</evidence>
<dbReference type="InterPro" id="IPR003593">
    <property type="entry name" value="AAA+_ATPase"/>
</dbReference>
<comment type="caution">
    <text evidence="10">The sequence shown here is derived from an EMBL/GenBank/DDBJ whole genome shotgun (WGS) entry which is preliminary data.</text>
</comment>
<dbReference type="InterPro" id="IPR017871">
    <property type="entry name" value="ABC_transporter-like_CS"/>
</dbReference>
<keyword evidence="6" id="KW-0067">ATP-binding</keyword>
<dbReference type="RefSeq" id="WP_007863294.1">
    <property type="nucleotide sequence ID" value="NZ_KQ235876.1"/>
</dbReference>
<dbReference type="GO" id="GO:0005524">
    <property type="term" value="F:ATP binding"/>
    <property type="evidence" value="ECO:0007669"/>
    <property type="project" value="UniProtKB-KW"/>
</dbReference>
<dbReference type="OrthoDB" id="9771863at2"/>
<evidence type="ECO:0000256" key="4">
    <source>
        <dbReference type="ARBA" id="ARBA00022737"/>
    </source>
</evidence>
<dbReference type="GeneID" id="93164563"/>
<dbReference type="PROSITE" id="PS50893">
    <property type="entry name" value="ABC_TRANSPORTER_2"/>
    <property type="match status" value="2"/>
</dbReference>
<dbReference type="PANTHER" id="PTHR43790">
    <property type="entry name" value="CARBOHYDRATE TRANSPORT ATP-BINDING PROTEIN MG119-RELATED"/>
    <property type="match status" value="1"/>
</dbReference>
<name>A0A0J9F1X5_9FIRM</name>
<evidence type="ECO:0000256" key="7">
    <source>
        <dbReference type="ARBA" id="ARBA00022967"/>
    </source>
</evidence>
<keyword evidence="3" id="KW-1003">Cell membrane</keyword>
<comment type="subcellular location">
    <subcellularLocation>
        <location evidence="1">Cell membrane</location>
        <topology evidence="1">Peripheral membrane protein</topology>
    </subcellularLocation>
</comment>
<dbReference type="AlphaFoldDB" id="A0A0J9F1X5"/>
<keyword evidence="7" id="KW-1278">Translocase</keyword>
<organism evidence="10 11">
    <name type="scientific">[Clostridium] citroniae WAL-19142</name>
    <dbReference type="NCBI Taxonomy" id="742734"/>
    <lineage>
        <taxon>Bacteria</taxon>
        <taxon>Bacillati</taxon>
        <taxon>Bacillota</taxon>
        <taxon>Clostridia</taxon>
        <taxon>Lachnospirales</taxon>
        <taxon>Lachnospiraceae</taxon>
        <taxon>Enterocloster</taxon>
    </lineage>
</organism>
<keyword evidence="4" id="KW-0677">Repeat</keyword>
<dbReference type="Pfam" id="PF00005">
    <property type="entry name" value="ABC_tran"/>
    <property type="match status" value="2"/>
</dbReference>
<dbReference type="FunFam" id="3.40.50.300:FF:000127">
    <property type="entry name" value="Ribose import ATP-binding protein RbsA"/>
    <property type="match status" value="1"/>
</dbReference>
<dbReference type="EMBL" id="ADLK01000011">
    <property type="protein sequence ID" value="KMW22250.1"/>
    <property type="molecule type" value="Genomic_DNA"/>
</dbReference>
<evidence type="ECO:0000256" key="1">
    <source>
        <dbReference type="ARBA" id="ARBA00004202"/>
    </source>
</evidence>
<feature type="domain" description="ABC transporter" evidence="9">
    <location>
        <begin position="5"/>
        <end position="241"/>
    </location>
</feature>
<dbReference type="PATRIC" id="fig|742734.4.peg.1580"/>
<evidence type="ECO:0000256" key="3">
    <source>
        <dbReference type="ARBA" id="ARBA00022475"/>
    </source>
</evidence>
<dbReference type="GO" id="GO:0016887">
    <property type="term" value="F:ATP hydrolysis activity"/>
    <property type="evidence" value="ECO:0007669"/>
    <property type="project" value="InterPro"/>
</dbReference>
<accession>A0A0J9F1X5</accession>
<evidence type="ECO:0000313" key="10">
    <source>
        <dbReference type="EMBL" id="KMW22250.1"/>
    </source>
</evidence>
<dbReference type="CDD" id="cd03216">
    <property type="entry name" value="ABC_Carb_Monos_I"/>
    <property type="match status" value="1"/>
</dbReference>
<dbReference type="GO" id="GO:0005886">
    <property type="term" value="C:plasma membrane"/>
    <property type="evidence" value="ECO:0007669"/>
    <property type="project" value="UniProtKB-SubCell"/>
</dbReference>
<dbReference type="InterPro" id="IPR050107">
    <property type="entry name" value="ABC_carbohydrate_import_ATPase"/>
</dbReference>
<reference evidence="10 11" key="1">
    <citation type="submission" date="2011-04" db="EMBL/GenBank/DDBJ databases">
        <title>The Genome Sequence of Clostridium citroniae WAL-19142.</title>
        <authorList>
            <consortium name="The Broad Institute Genome Sequencing Platform"/>
            <person name="Earl A."/>
            <person name="Ward D."/>
            <person name="Feldgarden M."/>
            <person name="Gevers D."/>
            <person name="Warren Y.A."/>
            <person name="Tyrrell K.L."/>
            <person name="Citron D.M."/>
            <person name="Goldstein E.J."/>
            <person name="Daigneault M."/>
            <person name="Allen-Vercoe E."/>
            <person name="Young S.K."/>
            <person name="Zeng Q."/>
            <person name="Gargeya S."/>
            <person name="Fitzgerald M."/>
            <person name="Haas B."/>
            <person name="Abouelleil A."/>
            <person name="Alvarado L."/>
            <person name="Arachchi H.M."/>
            <person name="Berlin A."/>
            <person name="Brown A."/>
            <person name="Chapman S.B."/>
            <person name="Chen Z."/>
            <person name="Dunbar C."/>
            <person name="Freedman E."/>
            <person name="Gearin G."/>
            <person name="Gellesch M."/>
            <person name="Goldberg J."/>
            <person name="Griggs A."/>
            <person name="Gujja S."/>
            <person name="Heilman E.R."/>
            <person name="Heiman D."/>
            <person name="Howarth C."/>
            <person name="Larson L."/>
            <person name="Lui A."/>
            <person name="MacDonald P.J."/>
            <person name="Mehta T."/>
            <person name="Montmayeur A."/>
            <person name="Murphy C."/>
            <person name="Neiman D."/>
            <person name="Pearson M."/>
            <person name="Priest M."/>
            <person name="Roberts A."/>
            <person name="Saif S."/>
            <person name="Shea T."/>
            <person name="Shenoy N."/>
            <person name="Sisk P."/>
            <person name="Stolte C."/>
            <person name="Sykes S."/>
            <person name="White J."/>
            <person name="Yandava C."/>
            <person name="Wortman J."/>
            <person name="Nusbaum C."/>
            <person name="Birren B."/>
        </authorList>
    </citation>
    <scope>NUCLEOTIDE SEQUENCE [LARGE SCALE GENOMIC DNA]</scope>
    <source>
        <strain evidence="10 11">WAL-19142</strain>
    </source>
</reference>
<keyword evidence="5" id="KW-0547">Nucleotide-binding</keyword>
<dbReference type="CDD" id="cd03215">
    <property type="entry name" value="ABC_Carb_Monos_II"/>
    <property type="match status" value="1"/>
</dbReference>
<dbReference type="SUPFAM" id="SSF52540">
    <property type="entry name" value="P-loop containing nucleoside triphosphate hydrolases"/>
    <property type="match status" value="2"/>
</dbReference>
<proteinExistence type="predicted"/>
<dbReference type="SMART" id="SM00382">
    <property type="entry name" value="AAA"/>
    <property type="match status" value="2"/>
</dbReference>
<evidence type="ECO:0000313" key="11">
    <source>
        <dbReference type="Proteomes" id="UP000037392"/>
    </source>
</evidence>
<dbReference type="InterPro" id="IPR003439">
    <property type="entry name" value="ABC_transporter-like_ATP-bd"/>
</dbReference>
<keyword evidence="8" id="KW-0472">Membrane</keyword>